<sequence length="53" mass="5367">MAKASPDKPDVAQACLPKSVVKSCLAENIFQKLASSGAKALRSTSCSAISIGS</sequence>
<accession>A0A0F7L602</accession>
<organism evidence="1">
    <name type="scientific">uncultured marine virus</name>
    <dbReference type="NCBI Taxonomy" id="186617"/>
    <lineage>
        <taxon>Viruses</taxon>
        <taxon>environmental samples</taxon>
    </lineage>
</organism>
<evidence type="ECO:0000313" key="1">
    <source>
        <dbReference type="EMBL" id="AKH46451.1"/>
    </source>
</evidence>
<reference evidence="1" key="2">
    <citation type="submission" date="2015-03" db="EMBL/GenBank/DDBJ databases">
        <authorList>
            <person name="Chow C.-E.T."/>
            <person name="Winget D.M."/>
            <person name="White R.A.III."/>
            <person name="Hallam S.J."/>
            <person name="Suttle C.A."/>
        </authorList>
    </citation>
    <scope>NUCLEOTIDE SEQUENCE</scope>
    <source>
        <strain evidence="1">Anoxic3_8</strain>
    </source>
</reference>
<protein>
    <submittedName>
        <fullName evidence="1">Uncharacterized protein</fullName>
    </submittedName>
</protein>
<dbReference type="EMBL" id="KR029583">
    <property type="protein sequence ID" value="AKH46451.1"/>
    <property type="molecule type" value="Genomic_DNA"/>
</dbReference>
<name>A0A0F7L602_9VIRU</name>
<proteinExistence type="predicted"/>
<reference evidence="1" key="1">
    <citation type="journal article" date="2015" name="Front. Microbiol.">
        <title>Combining genomic sequencing methods to explore viral diversity and reveal potential virus-host interactions.</title>
        <authorList>
            <person name="Chow C.E."/>
            <person name="Winget D.M."/>
            <person name="White R.A.III."/>
            <person name="Hallam S.J."/>
            <person name="Suttle C.A."/>
        </authorList>
    </citation>
    <scope>NUCLEOTIDE SEQUENCE</scope>
    <source>
        <strain evidence="1">Anoxic3_8</strain>
    </source>
</reference>